<accession>A0A1M6L0R0</accession>
<reference evidence="1 2" key="1">
    <citation type="submission" date="2016-11" db="EMBL/GenBank/DDBJ databases">
        <authorList>
            <person name="Jaros S."/>
            <person name="Januszkiewicz K."/>
            <person name="Wedrychowicz H."/>
        </authorList>
    </citation>
    <scope>NUCLEOTIDE SEQUENCE [LARGE SCALE GENOMIC DNA]</scope>
    <source>
        <strain evidence="1 2">DSM 21864</strain>
    </source>
</reference>
<dbReference type="STRING" id="1121298.SAMN05444401_3563"/>
<dbReference type="Proteomes" id="UP000184080">
    <property type="component" value="Unassembled WGS sequence"/>
</dbReference>
<evidence type="ECO:0000313" key="1">
    <source>
        <dbReference type="EMBL" id="SHJ64719.1"/>
    </source>
</evidence>
<protein>
    <recommendedName>
        <fullName evidence="3">ClpX-type ZB domain-containing protein</fullName>
    </recommendedName>
</protein>
<name>A0A1M6L0R0_9CLOT</name>
<evidence type="ECO:0008006" key="3">
    <source>
        <dbReference type="Google" id="ProtNLM"/>
    </source>
</evidence>
<dbReference type="EMBL" id="FQZO01000006">
    <property type="protein sequence ID" value="SHJ64719.1"/>
    <property type="molecule type" value="Genomic_DNA"/>
</dbReference>
<gene>
    <name evidence="1" type="ORF">SAMN05444401_3563</name>
</gene>
<dbReference type="RefSeq" id="WP_073009846.1">
    <property type="nucleotide sequence ID" value="NZ_FQZO01000006.1"/>
</dbReference>
<dbReference type="AlphaFoldDB" id="A0A1M6L0R0"/>
<proteinExistence type="predicted"/>
<organism evidence="1 2">
    <name type="scientific">Clostridium amylolyticum</name>
    <dbReference type="NCBI Taxonomy" id="1121298"/>
    <lineage>
        <taxon>Bacteria</taxon>
        <taxon>Bacillati</taxon>
        <taxon>Bacillota</taxon>
        <taxon>Clostridia</taxon>
        <taxon>Eubacteriales</taxon>
        <taxon>Clostridiaceae</taxon>
        <taxon>Clostridium</taxon>
    </lineage>
</organism>
<evidence type="ECO:0000313" key="2">
    <source>
        <dbReference type="Proteomes" id="UP000184080"/>
    </source>
</evidence>
<sequence>MKIIVSEFGWRDKCCGCCRDIQGTEKVYMLTNIVGISGSIHLCEECIDEISKSKKLESIKN</sequence>
<keyword evidence="2" id="KW-1185">Reference proteome</keyword>